<organism evidence="2 3">
    <name type="scientific">Dyella nitratireducens</name>
    <dbReference type="NCBI Taxonomy" id="1849580"/>
    <lineage>
        <taxon>Bacteria</taxon>
        <taxon>Pseudomonadati</taxon>
        <taxon>Pseudomonadota</taxon>
        <taxon>Gammaproteobacteria</taxon>
        <taxon>Lysobacterales</taxon>
        <taxon>Rhodanobacteraceae</taxon>
        <taxon>Dyella</taxon>
    </lineage>
</organism>
<protein>
    <recommendedName>
        <fullName evidence="4">Em GEA1 (EM1)</fullName>
    </recommendedName>
</protein>
<sequence length="49" mass="5285">MPKKQTQVAGNMTVREAGQKGGEARKQELGPEGYAELSQRVRDLAKKGG</sequence>
<name>A0ABQ1GMB6_9GAMM</name>
<dbReference type="EMBL" id="BMJA01000004">
    <property type="protein sequence ID" value="GGA46466.1"/>
    <property type="molecule type" value="Genomic_DNA"/>
</dbReference>
<dbReference type="Proteomes" id="UP000620046">
    <property type="component" value="Unassembled WGS sequence"/>
</dbReference>
<feature type="compositionally biased region" description="Polar residues" evidence="1">
    <location>
        <begin position="1"/>
        <end position="10"/>
    </location>
</feature>
<proteinExistence type="predicted"/>
<keyword evidence="3" id="KW-1185">Reference proteome</keyword>
<dbReference type="RefSeq" id="WP_188797014.1">
    <property type="nucleotide sequence ID" value="NZ_BMJA01000004.1"/>
</dbReference>
<reference evidence="3" key="1">
    <citation type="journal article" date="2019" name="Int. J. Syst. Evol. Microbiol.">
        <title>The Global Catalogue of Microorganisms (GCM) 10K type strain sequencing project: providing services to taxonomists for standard genome sequencing and annotation.</title>
        <authorList>
            <consortium name="The Broad Institute Genomics Platform"/>
            <consortium name="The Broad Institute Genome Sequencing Center for Infectious Disease"/>
            <person name="Wu L."/>
            <person name="Ma J."/>
        </authorList>
    </citation>
    <scope>NUCLEOTIDE SEQUENCE [LARGE SCALE GENOMIC DNA]</scope>
    <source>
        <strain evidence="3">CGMCC 1.15439</strain>
    </source>
</reference>
<evidence type="ECO:0008006" key="4">
    <source>
        <dbReference type="Google" id="ProtNLM"/>
    </source>
</evidence>
<feature type="region of interest" description="Disordered" evidence="1">
    <location>
        <begin position="1"/>
        <end position="34"/>
    </location>
</feature>
<evidence type="ECO:0000256" key="1">
    <source>
        <dbReference type="SAM" id="MobiDB-lite"/>
    </source>
</evidence>
<gene>
    <name evidence="2" type="ORF">GCM10010981_39510</name>
</gene>
<accession>A0ABQ1GMB6</accession>
<evidence type="ECO:0000313" key="3">
    <source>
        <dbReference type="Proteomes" id="UP000620046"/>
    </source>
</evidence>
<comment type="caution">
    <text evidence="2">The sequence shown here is derived from an EMBL/GenBank/DDBJ whole genome shotgun (WGS) entry which is preliminary data.</text>
</comment>
<evidence type="ECO:0000313" key="2">
    <source>
        <dbReference type="EMBL" id="GGA46466.1"/>
    </source>
</evidence>